<dbReference type="RefSeq" id="WP_109718080.1">
    <property type="nucleotide sequence ID" value="NZ_QGHF01000011.1"/>
</dbReference>
<comment type="caution">
    <text evidence="1">The sequence shown here is derived from an EMBL/GenBank/DDBJ whole genome shotgun (WGS) entry which is preliminary data.</text>
</comment>
<evidence type="ECO:0000313" key="2">
    <source>
        <dbReference type="Proteomes" id="UP000245981"/>
    </source>
</evidence>
<dbReference type="OrthoDB" id="6631037at2"/>
<sequence>MVNLYSYKGLSGYDECDVKEDYGLLIEQLSRRSTFLTLFGLFEYHLEACCRLMTGMSGYSTPFDEMKNGTVEKTHRLLKHILAEEKKSKASNIEHLLIIRNLLAHNNGKILNDRRKCLVRALRRIENDKGGVSSNTLSIQLNAPFLPYVVSEFRRYHEQMESAIQSFYLNKSPPEN</sequence>
<name>A0A2V2BFH3_9GAMM</name>
<reference evidence="1 2" key="1">
    <citation type="submission" date="2018-05" db="EMBL/GenBank/DDBJ databases">
        <title>Genomic Encyclopedia of Type Strains, Phase IV (KMG-V): Genome sequencing to study the core and pangenomes of soil and plant-associated prokaryotes.</title>
        <authorList>
            <person name="Whitman W."/>
        </authorList>
    </citation>
    <scope>NUCLEOTIDE SEQUENCE [LARGE SCALE GENOMIC DNA]</scope>
    <source>
        <strain evidence="1 2">PNA 200-10</strain>
    </source>
</reference>
<dbReference type="EMBL" id="QGHF01000011">
    <property type="protein sequence ID" value="PWK94276.1"/>
    <property type="molecule type" value="Genomic_DNA"/>
</dbReference>
<proteinExistence type="predicted"/>
<accession>A0A2V2BFH3</accession>
<evidence type="ECO:0000313" key="1">
    <source>
        <dbReference type="EMBL" id="PWK94276.1"/>
    </source>
</evidence>
<gene>
    <name evidence="1" type="ORF">C7431_11111</name>
</gene>
<organism evidence="1 2">
    <name type="scientific">Pantoea allii</name>
    <dbReference type="NCBI Taxonomy" id="574096"/>
    <lineage>
        <taxon>Bacteria</taxon>
        <taxon>Pseudomonadati</taxon>
        <taxon>Pseudomonadota</taxon>
        <taxon>Gammaproteobacteria</taxon>
        <taxon>Enterobacterales</taxon>
        <taxon>Erwiniaceae</taxon>
        <taxon>Pantoea</taxon>
    </lineage>
</organism>
<dbReference type="AlphaFoldDB" id="A0A2V2BFH3"/>
<dbReference type="Proteomes" id="UP000245981">
    <property type="component" value="Unassembled WGS sequence"/>
</dbReference>
<protein>
    <submittedName>
        <fullName evidence="1">Uncharacterized protein</fullName>
    </submittedName>
</protein>